<evidence type="ECO:0000313" key="9">
    <source>
        <dbReference type="EMBL" id="OQM42891.1"/>
    </source>
</evidence>
<dbReference type="Gene3D" id="6.10.10.10">
    <property type="entry name" value="Flagellar export chaperone, C-terminal domain"/>
    <property type="match status" value="1"/>
</dbReference>
<comment type="similarity">
    <text evidence="2 5">Belongs to the bacterial flagellin family.</text>
</comment>
<evidence type="ECO:0000256" key="2">
    <source>
        <dbReference type="ARBA" id="ARBA00005709"/>
    </source>
</evidence>
<dbReference type="EMBL" id="MTCP01000007">
    <property type="protein sequence ID" value="OLY68361.1"/>
    <property type="molecule type" value="Genomic_DNA"/>
</dbReference>
<dbReference type="RefSeq" id="WP_075848423.1">
    <property type="nucleotide sequence ID" value="NZ_CP077405.1"/>
</dbReference>
<keyword evidence="9" id="KW-0282">Flagellum</keyword>
<keyword evidence="9" id="KW-0966">Cell projection</keyword>
<reference evidence="8 10" key="1">
    <citation type="submission" date="2017-01" db="EMBL/GenBank/DDBJ databases">
        <title>First report of the plasmid-mediated mcr-1 gene in Citrobacter freudii.</title>
        <authorList>
            <person name="Liu J."/>
            <person name="Yang Y."/>
            <person name="Li Y."/>
            <person name="Liu D."/>
            <person name="Tuo H."/>
            <person name="Davis M."/>
            <person name="Zhang A."/>
        </authorList>
    </citation>
    <scope>NUCLEOTIDE SEQUENCE [LARGE SCALE GENOMIC DNA]</scope>
    <source>
        <strain evidence="8 10">SCC4</strain>
    </source>
</reference>
<dbReference type="Proteomes" id="UP000192573">
    <property type="component" value="Unassembled WGS sequence"/>
</dbReference>
<protein>
    <recommendedName>
        <fullName evidence="5">Flagellin</fullName>
    </recommendedName>
</protein>
<dbReference type="Gene3D" id="2.30.220.10">
    <property type="entry name" value="f41 fragment of flagellin, C-terminal domain"/>
    <property type="match status" value="1"/>
</dbReference>
<dbReference type="InterPro" id="IPR001029">
    <property type="entry name" value="Flagellin_N"/>
</dbReference>
<dbReference type="PRINTS" id="PR00207">
    <property type="entry name" value="FLAGELLIN"/>
</dbReference>
<dbReference type="GO" id="GO:0005576">
    <property type="term" value="C:extracellular region"/>
    <property type="evidence" value="ECO:0007669"/>
    <property type="project" value="UniProtKB-SubCell"/>
</dbReference>
<organism evidence="9 11">
    <name type="scientific">Citrobacter braakii</name>
    <dbReference type="NCBI Taxonomy" id="57706"/>
    <lineage>
        <taxon>Bacteria</taxon>
        <taxon>Pseudomonadati</taxon>
        <taxon>Pseudomonadota</taxon>
        <taxon>Gammaproteobacteria</taxon>
        <taxon>Enterobacterales</taxon>
        <taxon>Enterobacteriaceae</taxon>
        <taxon>Citrobacter</taxon>
        <taxon>Citrobacter freundii complex</taxon>
    </lineage>
</organism>
<dbReference type="InterPro" id="IPR001492">
    <property type="entry name" value="Flagellin"/>
</dbReference>
<reference evidence="9 11" key="2">
    <citation type="submission" date="2017-03" db="EMBL/GenBank/DDBJ databases">
        <authorList>
            <person name="Afonso C.L."/>
            <person name="Miller P.J."/>
            <person name="Scott M.A."/>
            <person name="Spackman E."/>
            <person name="Goraichik I."/>
            <person name="Dimitrov K.M."/>
            <person name="Suarez D.L."/>
            <person name="Swayne D.E."/>
        </authorList>
    </citation>
    <scope>NUCLEOTIDE SEQUENCE [LARGE SCALE GENOMIC DNA]</scope>
    <source>
        <strain evidence="9 11">ATCC 51113</strain>
    </source>
</reference>
<feature type="domain" description="Flagellin C-terminal" evidence="7">
    <location>
        <begin position="411"/>
        <end position="496"/>
    </location>
</feature>
<evidence type="ECO:0000256" key="1">
    <source>
        <dbReference type="ARBA" id="ARBA00002270"/>
    </source>
</evidence>
<dbReference type="OrthoDB" id="9796789at2"/>
<dbReference type="InterPro" id="IPR042187">
    <property type="entry name" value="Flagellin_C_sub2"/>
</dbReference>
<dbReference type="Gene3D" id="6.10.280.190">
    <property type="match status" value="1"/>
</dbReference>
<comment type="subcellular location">
    <subcellularLocation>
        <location evidence="5">Secreted</location>
    </subcellularLocation>
    <subcellularLocation>
        <location evidence="5">Bacterial flagellum</location>
    </subcellularLocation>
</comment>
<keyword evidence="4 5" id="KW-0975">Bacterial flagellum</keyword>
<dbReference type="EMBL" id="NAEW01000002">
    <property type="protein sequence ID" value="OQM42891.1"/>
    <property type="molecule type" value="Genomic_DNA"/>
</dbReference>
<dbReference type="Pfam" id="PF00700">
    <property type="entry name" value="Flagellin_C"/>
    <property type="match status" value="1"/>
</dbReference>
<dbReference type="InterPro" id="IPR046358">
    <property type="entry name" value="Flagellin_C"/>
</dbReference>
<evidence type="ECO:0000256" key="5">
    <source>
        <dbReference type="RuleBase" id="RU362073"/>
    </source>
</evidence>
<dbReference type="Pfam" id="PF22370">
    <property type="entry name" value="FliC-like_3rd"/>
    <property type="match status" value="1"/>
</dbReference>
<proteinExistence type="inferred from homology"/>
<evidence type="ECO:0000259" key="6">
    <source>
        <dbReference type="Pfam" id="PF00669"/>
    </source>
</evidence>
<dbReference type="Pfam" id="PF00669">
    <property type="entry name" value="Flagellin_N"/>
    <property type="match status" value="1"/>
</dbReference>
<evidence type="ECO:0000256" key="4">
    <source>
        <dbReference type="ARBA" id="ARBA00023143"/>
    </source>
</evidence>
<dbReference type="PANTHER" id="PTHR42792:SF2">
    <property type="entry name" value="FLAGELLIN"/>
    <property type="match status" value="1"/>
</dbReference>
<gene>
    <name evidence="8" type="ORF">BWD41_16340</name>
    <name evidence="9" type="ORF">BZK42_04930</name>
</gene>
<sequence>MAQVINTNSLSLLTQNNLNKSQSTLSSAIERLSSGLRINSAKDDAAGQAIANRFTSNIKGLTQASRNANDGISIAQTTEGALNEINNNLQRVRELSVQASNGTNSDSDLSSIQAEITQRLSEIDRVSGQTQFNGVKVLAGDNTLKIQVGANDNETISINLKEITSSTLGLNTFSVTGDKAVTADQMVKDFGATGSMNYKLGADNYAVDVKSGAVTVQTGGTGAFAAAFVGAADGKLTASSTNTQVNPGTTATADAAATAAAAVTAGGPNAKFTFKGTEWTAAATNTANADGNGKFTATIDGTTITMDITGATTGTGGTMTLSGGSIYEQGAAGSNKLTTHATNVAAKESDLVAAKATKTGGALAIGATNYTVDANGVVSEGGETTFVKNAGTANASLVKQSQASEATRNQLKLIDTALAQVDTLRGDLGAVQNRFDSTITNLGNTVNNLTSARSRIEDADYATEVSNMSKAQILQQAGTSVLAQANQVPQNVLSLLR</sequence>
<keyword evidence="9" id="KW-0969">Cilium</keyword>
<dbReference type="Proteomes" id="UP000185597">
    <property type="component" value="Unassembled WGS sequence"/>
</dbReference>
<comment type="function">
    <text evidence="1 5">Flagellin is the subunit protein which polymerizes to form the filaments of bacterial flagella.</text>
</comment>
<name>A0A1R0FUQ9_CITBR</name>
<evidence type="ECO:0000256" key="3">
    <source>
        <dbReference type="ARBA" id="ARBA00022525"/>
    </source>
</evidence>
<dbReference type="GO" id="GO:0009288">
    <property type="term" value="C:bacterial-type flagellum"/>
    <property type="evidence" value="ECO:0007669"/>
    <property type="project" value="UniProtKB-SubCell"/>
</dbReference>
<evidence type="ECO:0000313" key="10">
    <source>
        <dbReference type="Proteomes" id="UP000185597"/>
    </source>
</evidence>
<dbReference type="SUPFAM" id="SSF64518">
    <property type="entry name" value="Phase 1 flagellin"/>
    <property type="match status" value="1"/>
</dbReference>
<dbReference type="GO" id="GO:0005198">
    <property type="term" value="F:structural molecule activity"/>
    <property type="evidence" value="ECO:0007669"/>
    <property type="project" value="UniProtKB-UniRule"/>
</dbReference>
<evidence type="ECO:0000313" key="11">
    <source>
        <dbReference type="Proteomes" id="UP000192573"/>
    </source>
</evidence>
<dbReference type="AlphaFoldDB" id="A0A1R0FUQ9"/>
<dbReference type="Gene3D" id="2.170.280.10">
    <property type="entry name" value="f41 fragment of flagellin, middle domain"/>
    <property type="match status" value="1"/>
</dbReference>
<evidence type="ECO:0000259" key="7">
    <source>
        <dbReference type="Pfam" id="PF00700"/>
    </source>
</evidence>
<comment type="caution">
    <text evidence="9">The sequence shown here is derived from an EMBL/GenBank/DDBJ whole genome shotgun (WGS) entry which is preliminary data.</text>
</comment>
<dbReference type="Gene3D" id="1.20.1330.10">
    <property type="entry name" value="f41 fragment of flagellin, N-terminal domain"/>
    <property type="match status" value="1"/>
</dbReference>
<evidence type="ECO:0000313" key="8">
    <source>
        <dbReference type="EMBL" id="OLY68361.1"/>
    </source>
</evidence>
<keyword evidence="3 5" id="KW-0964">Secreted</keyword>
<feature type="domain" description="Flagellin N-terminal" evidence="6">
    <location>
        <begin position="5"/>
        <end position="143"/>
    </location>
</feature>
<dbReference type="PANTHER" id="PTHR42792">
    <property type="entry name" value="FLAGELLIN"/>
    <property type="match status" value="1"/>
</dbReference>
<accession>A0A1R0FUQ9</accession>